<dbReference type="InterPro" id="IPR003439">
    <property type="entry name" value="ABC_transporter-like_ATP-bd"/>
</dbReference>
<dbReference type="PATRIC" id="fig|662478.6.peg.504"/>
<dbReference type="InterPro" id="IPR027417">
    <property type="entry name" value="P-loop_NTPase"/>
</dbReference>
<dbReference type="EMBL" id="AOLP01000002">
    <property type="protein sequence ID" value="EMA07991.1"/>
    <property type="molecule type" value="Genomic_DNA"/>
</dbReference>
<evidence type="ECO:0000256" key="1">
    <source>
        <dbReference type="ARBA" id="ARBA00022448"/>
    </source>
</evidence>
<dbReference type="AlphaFoldDB" id="M0JG90"/>
<evidence type="ECO:0000313" key="6">
    <source>
        <dbReference type="Proteomes" id="UP000011553"/>
    </source>
</evidence>
<evidence type="ECO:0000259" key="4">
    <source>
        <dbReference type="PROSITE" id="PS50893"/>
    </source>
</evidence>
<accession>M0JG90</accession>
<dbReference type="GO" id="GO:0005524">
    <property type="term" value="F:ATP binding"/>
    <property type="evidence" value="ECO:0007669"/>
    <property type="project" value="UniProtKB-KW"/>
</dbReference>
<dbReference type="GO" id="GO:0016887">
    <property type="term" value="F:ATP hydrolysis activity"/>
    <property type="evidence" value="ECO:0007669"/>
    <property type="project" value="InterPro"/>
</dbReference>
<dbReference type="PANTHER" id="PTHR45772">
    <property type="entry name" value="CONSERVED COMPONENT OF ABC TRANSPORTER FOR NATURAL AMINO ACIDS-RELATED"/>
    <property type="match status" value="1"/>
</dbReference>
<feature type="domain" description="ABC transporter" evidence="4">
    <location>
        <begin position="8"/>
        <end position="251"/>
    </location>
</feature>
<dbReference type="PROSITE" id="PS50893">
    <property type="entry name" value="ABC_TRANSPORTER_2"/>
    <property type="match status" value="1"/>
</dbReference>
<name>M0JG90_9EURY</name>
<dbReference type="Pfam" id="PF00005">
    <property type="entry name" value="ABC_tran"/>
    <property type="match status" value="1"/>
</dbReference>
<dbReference type="GO" id="GO:0015192">
    <property type="term" value="F:L-phenylalanine transmembrane transporter activity"/>
    <property type="evidence" value="ECO:0007669"/>
    <property type="project" value="TreeGrafter"/>
</dbReference>
<dbReference type="InterPro" id="IPR003593">
    <property type="entry name" value="AAA+_ATPase"/>
</dbReference>
<organism evidence="5 6">
    <name type="scientific">Haloferax denitrificans ATCC 35960</name>
    <dbReference type="NCBI Taxonomy" id="662478"/>
    <lineage>
        <taxon>Archaea</taxon>
        <taxon>Methanobacteriati</taxon>
        <taxon>Methanobacteriota</taxon>
        <taxon>Stenosarchaea group</taxon>
        <taxon>Halobacteria</taxon>
        <taxon>Halobacteriales</taxon>
        <taxon>Haloferacaceae</taxon>
        <taxon>Haloferax</taxon>
    </lineage>
</organism>
<dbReference type="GO" id="GO:0015188">
    <property type="term" value="F:L-isoleucine transmembrane transporter activity"/>
    <property type="evidence" value="ECO:0007669"/>
    <property type="project" value="TreeGrafter"/>
</dbReference>
<gene>
    <name evidence="5" type="ORF">C438_02692</name>
</gene>
<dbReference type="Gene3D" id="3.40.50.300">
    <property type="entry name" value="P-loop containing nucleotide triphosphate hydrolases"/>
    <property type="match status" value="1"/>
</dbReference>
<evidence type="ECO:0000256" key="3">
    <source>
        <dbReference type="ARBA" id="ARBA00022840"/>
    </source>
</evidence>
<dbReference type="PANTHER" id="PTHR45772:SF7">
    <property type="entry name" value="AMINO ACID ABC TRANSPORTER ATP-BINDING PROTEIN"/>
    <property type="match status" value="1"/>
</dbReference>
<dbReference type="GO" id="GO:0005886">
    <property type="term" value="C:plasma membrane"/>
    <property type="evidence" value="ECO:0007669"/>
    <property type="project" value="TreeGrafter"/>
</dbReference>
<dbReference type="SMART" id="SM00382">
    <property type="entry name" value="AAA"/>
    <property type="match status" value="1"/>
</dbReference>
<evidence type="ECO:0000313" key="5">
    <source>
        <dbReference type="EMBL" id="EMA07991.1"/>
    </source>
</evidence>
<protein>
    <submittedName>
        <fullName evidence="5">Branched chain amino acid ABC transporter ATP-binding protein</fullName>
    </submittedName>
</protein>
<dbReference type="Proteomes" id="UP000011553">
    <property type="component" value="Unassembled WGS sequence"/>
</dbReference>
<keyword evidence="3 5" id="KW-0067">ATP-binding</keyword>
<evidence type="ECO:0000256" key="2">
    <source>
        <dbReference type="ARBA" id="ARBA00022741"/>
    </source>
</evidence>
<keyword evidence="2" id="KW-0547">Nucleotide-binding</keyword>
<dbReference type="GO" id="GO:0042941">
    <property type="term" value="P:D-alanine transmembrane transport"/>
    <property type="evidence" value="ECO:0007669"/>
    <property type="project" value="TreeGrafter"/>
</dbReference>
<dbReference type="GO" id="GO:1903805">
    <property type="term" value="P:L-valine import across plasma membrane"/>
    <property type="evidence" value="ECO:0007669"/>
    <property type="project" value="TreeGrafter"/>
</dbReference>
<dbReference type="SUPFAM" id="SSF52540">
    <property type="entry name" value="P-loop containing nucleoside triphosphate hydrolases"/>
    <property type="match status" value="1"/>
</dbReference>
<reference evidence="5 6" key="1">
    <citation type="journal article" date="2014" name="PLoS Genet.">
        <title>Phylogenetically driven sequencing of extremely halophilic archaea reveals strategies for static and dynamic osmo-response.</title>
        <authorList>
            <person name="Becker E.A."/>
            <person name="Seitzer P.M."/>
            <person name="Tritt A."/>
            <person name="Larsen D."/>
            <person name="Krusor M."/>
            <person name="Yao A.I."/>
            <person name="Wu D."/>
            <person name="Madern D."/>
            <person name="Eisen J.A."/>
            <person name="Darling A.E."/>
            <person name="Facciotti M.T."/>
        </authorList>
    </citation>
    <scope>NUCLEOTIDE SEQUENCE [LARGE SCALE GENOMIC DNA]</scope>
    <source>
        <strain evidence="5 6">ATCC 35960</strain>
    </source>
</reference>
<keyword evidence="6" id="KW-1185">Reference proteome</keyword>
<dbReference type="GO" id="GO:0015808">
    <property type="term" value="P:L-alanine transport"/>
    <property type="evidence" value="ECO:0007669"/>
    <property type="project" value="TreeGrafter"/>
</dbReference>
<dbReference type="GO" id="GO:0005304">
    <property type="term" value="F:L-valine transmembrane transporter activity"/>
    <property type="evidence" value="ECO:0007669"/>
    <property type="project" value="TreeGrafter"/>
</dbReference>
<proteinExistence type="predicted"/>
<dbReference type="RefSeq" id="WP_004967686.1">
    <property type="nucleotide sequence ID" value="NZ_AOLP01000002.1"/>
</dbReference>
<comment type="caution">
    <text evidence="5">The sequence shown here is derived from an EMBL/GenBank/DDBJ whole genome shotgun (WGS) entry which is preliminary data.</text>
</comment>
<dbReference type="GeneID" id="80789509"/>
<dbReference type="InterPro" id="IPR051120">
    <property type="entry name" value="ABC_AA/LPS_Transport"/>
</dbReference>
<sequence length="253" mass="27814">MSNRAPLLETNDLRKTFDSVVAADDVDIEFYSDEIVGVIGPNGAGKTTFINLVSGALSPTSGQITFKGEDISELADYKRVKEGIARSFQLPHLYDDLTIIENVKAALVSRDGKTSDFVRPLSRDEAVHEEALDVLETFGLTNMREMKAENLPHGKRKILDIAMSFALEPDLLLLDEPTSGVGSEEKENVMDIATNAARETGTSLIFVEHDMQLVLDYSDRVVALHNGRILTEGEPEAVLNSDEVLEHIREEGA</sequence>
<keyword evidence="1" id="KW-0813">Transport</keyword>
<dbReference type="GO" id="GO:1903806">
    <property type="term" value="P:L-isoleucine import across plasma membrane"/>
    <property type="evidence" value="ECO:0007669"/>
    <property type="project" value="TreeGrafter"/>
</dbReference>